<evidence type="ECO:0000313" key="2">
    <source>
        <dbReference type="Proteomes" id="UP000602442"/>
    </source>
</evidence>
<organism evidence="1 2">
    <name type="scientific">Aurantiacibacter sediminis</name>
    <dbReference type="NCBI Taxonomy" id="2793064"/>
    <lineage>
        <taxon>Bacteria</taxon>
        <taxon>Pseudomonadati</taxon>
        <taxon>Pseudomonadota</taxon>
        <taxon>Alphaproteobacteria</taxon>
        <taxon>Sphingomonadales</taxon>
        <taxon>Erythrobacteraceae</taxon>
        <taxon>Aurantiacibacter</taxon>
    </lineage>
</organism>
<sequence>MSASQHFCLNGLIDLHVEGPARYRRFFVNEYARMDRAPIRDERPSVTLKVCDRITRPNRRETVYNNLFRFAYAVEGLETGSPVLHFERHWLEWPAMTALGSFIQGQLLEPLIYIKLAEAGILFMHAAGVAKEGKAYVFPAHGGTGKTTLALSLTRQGFELMGDDLLMIEADSGRVHAFARPLHLFTYNLKSLKVPLPLEMVIRSKDVVRFALNVLSRRKFLIATRAHVEDLMDVRFGTSAQLAKLVFLRREGETETLDLADEAQLALARDRVLESADLNGSFYANIVDDPSYRACEAQLVEEVIGRLDEMTFINARAMNGESDREAFGSSLITAPA</sequence>
<gene>
    <name evidence="1" type="ORF">I5L03_10570</name>
</gene>
<reference evidence="1 2" key="1">
    <citation type="submission" date="2020-11" db="EMBL/GenBank/DDBJ databases">
        <title>Erythrobacter sediminis sp. nov., a marine bacterium from a tidal flat of Garorim Bay.</title>
        <authorList>
            <person name="Kim D."/>
            <person name="Yoo Y."/>
            <person name="Kim J.-J."/>
        </authorList>
    </citation>
    <scope>NUCLEOTIDE SEQUENCE [LARGE SCALE GENOMIC DNA]</scope>
    <source>
        <strain evidence="1 2">JGD-13</strain>
    </source>
</reference>
<dbReference type="Proteomes" id="UP000602442">
    <property type="component" value="Unassembled WGS sequence"/>
</dbReference>
<dbReference type="Gene3D" id="3.40.50.300">
    <property type="entry name" value="P-loop containing nucleotide triphosphate hydrolases"/>
    <property type="match status" value="1"/>
</dbReference>
<dbReference type="SUPFAM" id="SSF53795">
    <property type="entry name" value="PEP carboxykinase-like"/>
    <property type="match status" value="1"/>
</dbReference>
<accession>A0ABS0N5F7</accession>
<proteinExistence type="predicted"/>
<comment type="caution">
    <text evidence="1">The sequence shown here is derived from an EMBL/GenBank/DDBJ whole genome shotgun (WGS) entry which is preliminary data.</text>
</comment>
<dbReference type="InterPro" id="IPR027417">
    <property type="entry name" value="P-loop_NTPase"/>
</dbReference>
<name>A0ABS0N5F7_9SPHN</name>
<keyword evidence="2" id="KW-1185">Reference proteome</keyword>
<protein>
    <recommendedName>
        <fullName evidence="3">Serine kinase</fullName>
    </recommendedName>
</protein>
<dbReference type="RefSeq" id="WP_197921741.1">
    <property type="nucleotide sequence ID" value="NZ_CAWPTA010000008.1"/>
</dbReference>
<evidence type="ECO:0008006" key="3">
    <source>
        <dbReference type="Google" id="ProtNLM"/>
    </source>
</evidence>
<dbReference type="EMBL" id="JAEANY010000003">
    <property type="protein sequence ID" value="MBH5323026.1"/>
    <property type="molecule type" value="Genomic_DNA"/>
</dbReference>
<evidence type="ECO:0000313" key="1">
    <source>
        <dbReference type="EMBL" id="MBH5323026.1"/>
    </source>
</evidence>